<dbReference type="AlphaFoldDB" id="A0A0F9GMZ2"/>
<accession>A0A0F9GMZ2</accession>
<proteinExistence type="predicted"/>
<dbReference type="EMBL" id="LAZR01017501">
    <property type="protein sequence ID" value="KKM00154.1"/>
    <property type="molecule type" value="Genomic_DNA"/>
</dbReference>
<feature type="non-terminal residue" evidence="1">
    <location>
        <position position="1"/>
    </location>
</feature>
<name>A0A0F9GMZ2_9ZZZZ</name>
<comment type="caution">
    <text evidence="1">The sequence shown here is derived from an EMBL/GenBank/DDBJ whole genome shotgun (WGS) entry which is preliminary data.</text>
</comment>
<organism evidence="1">
    <name type="scientific">marine sediment metagenome</name>
    <dbReference type="NCBI Taxonomy" id="412755"/>
    <lineage>
        <taxon>unclassified sequences</taxon>
        <taxon>metagenomes</taxon>
        <taxon>ecological metagenomes</taxon>
    </lineage>
</organism>
<protein>
    <submittedName>
        <fullName evidence="1">Uncharacterized protein</fullName>
    </submittedName>
</protein>
<gene>
    <name evidence="1" type="ORF">LCGC14_1807230</name>
</gene>
<evidence type="ECO:0000313" key="1">
    <source>
        <dbReference type="EMBL" id="KKM00154.1"/>
    </source>
</evidence>
<sequence length="67" mass="8154">RKTLLLLGLVYFLSLQNHDPGTYTRKVDPRQFDTWYACEQARMEIERTTHWRGECFATDGRRRYEEK</sequence>
<reference evidence="1" key="1">
    <citation type="journal article" date="2015" name="Nature">
        <title>Complex archaea that bridge the gap between prokaryotes and eukaryotes.</title>
        <authorList>
            <person name="Spang A."/>
            <person name="Saw J.H."/>
            <person name="Jorgensen S.L."/>
            <person name="Zaremba-Niedzwiedzka K."/>
            <person name="Martijn J."/>
            <person name="Lind A.E."/>
            <person name="van Eijk R."/>
            <person name="Schleper C."/>
            <person name="Guy L."/>
            <person name="Ettema T.J."/>
        </authorList>
    </citation>
    <scope>NUCLEOTIDE SEQUENCE</scope>
</reference>